<dbReference type="Pfam" id="PF02527">
    <property type="entry name" value="GidB"/>
    <property type="match status" value="1"/>
</dbReference>
<evidence type="ECO:0000256" key="2">
    <source>
        <dbReference type="ARBA" id="ARBA00022552"/>
    </source>
</evidence>
<dbReference type="PANTHER" id="PTHR31760">
    <property type="entry name" value="S-ADENOSYL-L-METHIONINE-DEPENDENT METHYLTRANSFERASES SUPERFAMILY PROTEIN"/>
    <property type="match status" value="1"/>
</dbReference>
<proteinExistence type="inferred from homology"/>
<dbReference type="InterPro" id="IPR003682">
    <property type="entry name" value="rRNA_ssu_MeTfrase_G"/>
</dbReference>
<evidence type="ECO:0000256" key="3">
    <source>
        <dbReference type="ARBA" id="ARBA00022603"/>
    </source>
</evidence>
<dbReference type="CDD" id="cd02440">
    <property type="entry name" value="AdoMet_MTases"/>
    <property type="match status" value="1"/>
</dbReference>
<dbReference type="GO" id="GO:0070043">
    <property type="term" value="F:rRNA (guanine-N7-)-methyltransferase activity"/>
    <property type="evidence" value="ECO:0007669"/>
    <property type="project" value="UniProtKB-UniRule"/>
</dbReference>
<feature type="binding site" evidence="6">
    <location>
        <position position="44"/>
    </location>
    <ligand>
        <name>S-adenosyl-L-methionine</name>
        <dbReference type="ChEBI" id="CHEBI:59789"/>
    </ligand>
</feature>
<dbReference type="Gene3D" id="3.40.50.150">
    <property type="entry name" value="Vaccinia Virus protein VP39"/>
    <property type="match status" value="1"/>
</dbReference>
<reference evidence="7" key="1">
    <citation type="submission" date="2020-01" db="EMBL/GenBank/DDBJ databases">
        <authorList>
            <person name="Meier V. D."/>
            <person name="Meier V D."/>
        </authorList>
    </citation>
    <scope>NUCLEOTIDE SEQUENCE</scope>
    <source>
        <strain evidence="7">HLG_WM_MAG_12</strain>
    </source>
</reference>
<gene>
    <name evidence="6" type="primary">rsmG</name>
    <name evidence="7" type="ORF">HELGO_WM2675</name>
</gene>
<comment type="caution">
    <text evidence="6">Lacks conserved residue(s) required for the propagation of feature annotation.</text>
</comment>
<dbReference type="NCBIfam" id="TIGR00138">
    <property type="entry name" value="rsmG_gidB"/>
    <property type="match status" value="1"/>
</dbReference>
<dbReference type="EC" id="2.1.1.-" evidence="6"/>
<name>A0A6S6SFA8_9BACT</name>
<organism evidence="7">
    <name type="scientific">uncultured Campylobacterales bacterium</name>
    <dbReference type="NCBI Taxonomy" id="352960"/>
    <lineage>
        <taxon>Bacteria</taxon>
        <taxon>Pseudomonadati</taxon>
        <taxon>Campylobacterota</taxon>
        <taxon>Epsilonproteobacteria</taxon>
        <taxon>Campylobacterales</taxon>
        <taxon>environmental samples</taxon>
    </lineage>
</organism>
<feature type="binding site" evidence="6">
    <location>
        <position position="108"/>
    </location>
    <ligand>
        <name>S-adenosyl-L-methionine</name>
        <dbReference type="ChEBI" id="CHEBI:59789"/>
    </ligand>
</feature>
<keyword evidence="4 6" id="KW-0808">Transferase</keyword>
<keyword evidence="1 6" id="KW-0963">Cytoplasm</keyword>
<evidence type="ECO:0000256" key="4">
    <source>
        <dbReference type="ARBA" id="ARBA00022679"/>
    </source>
</evidence>
<dbReference type="SUPFAM" id="SSF53335">
    <property type="entry name" value="S-adenosyl-L-methionine-dependent methyltransferases"/>
    <property type="match status" value="1"/>
</dbReference>
<sequence length="165" mass="18572">MEYNQVHNITGLKSASDIKSNITDSLYPLKYLKLKDIKTALDVGTGAGFPGLLIAIQNPNIEYTLCEPMHKKSAFLRLCKVELDIKNITIETKRVEELNSTFDLITSRAVCNADKFLKITSNVTAKNTSILLYKGSNAKEELSNIKHTIHNNKNRNYVLIKNLKC</sequence>
<protein>
    <recommendedName>
        <fullName evidence="6">Ribosomal RNA small subunit methyltransferase G</fullName>
        <ecNumber evidence="6">2.1.1.-</ecNumber>
    </recommendedName>
    <alternativeName>
        <fullName evidence="6">16S rRNA 7-methylguanosine methyltransferase</fullName>
        <shortName evidence="6">16S rRNA m7G methyltransferase</shortName>
    </alternativeName>
</protein>
<evidence type="ECO:0000256" key="6">
    <source>
        <dbReference type="HAMAP-Rule" id="MF_00074"/>
    </source>
</evidence>
<comment type="function">
    <text evidence="6">Specifically methylates the N7 position of a guanine in 16S rRNA.</text>
</comment>
<dbReference type="PANTHER" id="PTHR31760:SF0">
    <property type="entry name" value="S-ADENOSYL-L-METHIONINE-DEPENDENT METHYLTRANSFERASES SUPERFAMILY PROTEIN"/>
    <property type="match status" value="1"/>
</dbReference>
<dbReference type="AlphaFoldDB" id="A0A6S6SFA8"/>
<evidence type="ECO:0000256" key="5">
    <source>
        <dbReference type="ARBA" id="ARBA00022691"/>
    </source>
</evidence>
<dbReference type="PIRSF" id="PIRSF003078">
    <property type="entry name" value="GidB"/>
    <property type="match status" value="1"/>
</dbReference>
<accession>A0A6S6SFA8</accession>
<keyword evidence="5 6" id="KW-0949">S-adenosyl-L-methionine</keyword>
<keyword evidence="2 6" id="KW-0698">rRNA processing</keyword>
<dbReference type="GO" id="GO:0005829">
    <property type="term" value="C:cytosol"/>
    <property type="evidence" value="ECO:0007669"/>
    <property type="project" value="TreeGrafter"/>
</dbReference>
<dbReference type="InterPro" id="IPR029063">
    <property type="entry name" value="SAM-dependent_MTases_sf"/>
</dbReference>
<dbReference type="HAMAP" id="MF_00074">
    <property type="entry name" value="16SrRNA_methyltr_G"/>
    <property type="match status" value="1"/>
</dbReference>
<comment type="similarity">
    <text evidence="6">Belongs to the methyltransferase superfamily. RNA methyltransferase RsmG family.</text>
</comment>
<keyword evidence="3 6" id="KW-0489">Methyltransferase</keyword>
<feature type="binding site" evidence="6">
    <location>
        <position position="49"/>
    </location>
    <ligand>
        <name>S-adenosyl-L-methionine</name>
        <dbReference type="ChEBI" id="CHEBI:59789"/>
    </ligand>
</feature>
<evidence type="ECO:0000313" key="7">
    <source>
        <dbReference type="EMBL" id="CAA6803509.1"/>
    </source>
</evidence>
<comment type="subcellular location">
    <subcellularLocation>
        <location evidence="6">Cytoplasm</location>
    </subcellularLocation>
</comment>
<feature type="binding site" evidence="6">
    <location>
        <begin position="95"/>
        <end position="96"/>
    </location>
    <ligand>
        <name>S-adenosyl-L-methionine</name>
        <dbReference type="ChEBI" id="CHEBI:59789"/>
    </ligand>
</feature>
<evidence type="ECO:0000256" key="1">
    <source>
        <dbReference type="ARBA" id="ARBA00022490"/>
    </source>
</evidence>
<dbReference type="EMBL" id="CACVAW010000010">
    <property type="protein sequence ID" value="CAA6803509.1"/>
    <property type="molecule type" value="Genomic_DNA"/>
</dbReference>